<accession>A0A8J7ASW2</accession>
<keyword evidence="1" id="KW-0472">Membrane</keyword>
<dbReference type="RefSeq" id="WP_193911084.1">
    <property type="nucleotide sequence ID" value="NZ_JADEXG010000067.1"/>
</dbReference>
<dbReference type="EMBL" id="JADEXG010000067">
    <property type="protein sequence ID" value="MBE9079785.1"/>
    <property type="molecule type" value="Genomic_DNA"/>
</dbReference>
<evidence type="ECO:0000313" key="3">
    <source>
        <dbReference type="Proteomes" id="UP000636505"/>
    </source>
</evidence>
<evidence type="ECO:0000313" key="2">
    <source>
        <dbReference type="EMBL" id="MBE9079785.1"/>
    </source>
</evidence>
<sequence length="52" mass="5569">MFESRDLETVLSLASVLRLTVFVLGLLFLLALPPTVAAILSVFSKDSNASDS</sequence>
<reference evidence="2" key="1">
    <citation type="submission" date="2020-10" db="EMBL/GenBank/DDBJ databases">
        <authorList>
            <person name="Castelo-Branco R."/>
            <person name="Eusebio N."/>
            <person name="Adriana R."/>
            <person name="Vieira A."/>
            <person name="Brugerolle De Fraissinette N."/>
            <person name="Rezende De Castro R."/>
            <person name="Schneider M.P."/>
            <person name="Vasconcelos V."/>
            <person name="Leao P.N."/>
        </authorList>
    </citation>
    <scope>NUCLEOTIDE SEQUENCE</scope>
    <source>
        <strain evidence="2">LEGE 07310</strain>
    </source>
</reference>
<protein>
    <submittedName>
        <fullName evidence="2">Uncharacterized protein</fullName>
    </submittedName>
</protein>
<evidence type="ECO:0000256" key="1">
    <source>
        <dbReference type="SAM" id="Phobius"/>
    </source>
</evidence>
<keyword evidence="1" id="KW-1133">Transmembrane helix</keyword>
<dbReference type="AlphaFoldDB" id="A0A8J7ASW2"/>
<dbReference type="Proteomes" id="UP000636505">
    <property type="component" value="Unassembled WGS sequence"/>
</dbReference>
<comment type="caution">
    <text evidence="2">The sequence shown here is derived from an EMBL/GenBank/DDBJ whole genome shotgun (WGS) entry which is preliminary data.</text>
</comment>
<gene>
    <name evidence="2" type="ORF">IQ241_21235</name>
</gene>
<proteinExistence type="predicted"/>
<keyword evidence="3" id="KW-1185">Reference proteome</keyword>
<feature type="transmembrane region" description="Helical" evidence="1">
    <location>
        <begin position="20"/>
        <end position="43"/>
    </location>
</feature>
<organism evidence="2 3">
    <name type="scientific">Vasconcelosia minhoensis LEGE 07310</name>
    <dbReference type="NCBI Taxonomy" id="915328"/>
    <lineage>
        <taxon>Bacteria</taxon>
        <taxon>Bacillati</taxon>
        <taxon>Cyanobacteriota</taxon>
        <taxon>Cyanophyceae</taxon>
        <taxon>Nodosilineales</taxon>
        <taxon>Cymatolegaceae</taxon>
        <taxon>Vasconcelosia</taxon>
        <taxon>Vasconcelosia minhoensis</taxon>
    </lineage>
</organism>
<name>A0A8J7ASW2_9CYAN</name>
<keyword evidence="1" id="KW-0812">Transmembrane</keyword>